<dbReference type="PANTHER" id="PTHR14969:SF13">
    <property type="entry name" value="AT30094P"/>
    <property type="match status" value="1"/>
</dbReference>
<accession>A0ABU1TZ45</accession>
<feature type="transmembrane region" description="Helical" evidence="1">
    <location>
        <begin position="174"/>
        <end position="193"/>
    </location>
</feature>
<dbReference type="EMBL" id="JAVDWA010000002">
    <property type="protein sequence ID" value="MDR7072490.1"/>
    <property type="molecule type" value="Genomic_DNA"/>
</dbReference>
<sequence length="210" mass="23642">MKKVNLIIGFCSIVMTFCAFYPLSFIHEMDSEGRSMLFNTRNDLLNKSVISFTHVGDAKVLGVLCLLGMILLFFNKKWLNGFLLLSSLAVTFGLNKIIKNAFERERPVENRLLEEDGYSFPSGNAMVGTSFYLFAAFLLYQKFQKPWILWIGTIIPFLLGVSRVYVGVHYPSDILAGFSIGVLCCLVLIKIAINNNKIKHKAVQNKNSAL</sequence>
<feature type="domain" description="Phosphatidic acid phosphatase type 2/haloperoxidase" evidence="2">
    <location>
        <begin position="80"/>
        <end position="189"/>
    </location>
</feature>
<keyword evidence="1" id="KW-0812">Transmembrane</keyword>
<feature type="transmembrane region" description="Helical" evidence="1">
    <location>
        <begin position="49"/>
        <end position="74"/>
    </location>
</feature>
<dbReference type="InterPro" id="IPR036938">
    <property type="entry name" value="PAP2/HPO_sf"/>
</dbReference>
<keyword evidence="1" id="KW-0472">Membrane</keyword>
<dbReference type="CDD" id="cd03392">
    <property type="entry name" value="PAP2_like_2"/>
    <property type="match status" value="1"/>
</dbReference>
<keyword evidence="4" id="KW-1185">Reference proteome</keyword>
<dbReference type="SUPFAM" id="SSF48317">
    <property type="entry name" value="Acid phosphatase/Vanadium-dependent haloperoxidase"/>
    <property type="match status" value="1"/>
</dbReference>
<evidence type="ECO:0000256" key="1">
    <source>
        <dbReference type="SAM" id="Phobius"/>
    </source>
</evidence>
<proteinExistence type="predicted"/>
<dbReference type="GO" id="GO:0050380">
    <property type="term" value="F:undecaprenyl-diphosphatase activity"/>
    <property type="evidence" value="ECO:0007669"/>
    <property type="project" value="UniProtKB-EC"/>
</dbReference>
<keyword evidence="1" id="KW-1133">Transmembrane helix</keyword>
<feature type="transmembrane region" description="Helical" evidence="1">
    <location>
        <begin position="147"/>
        <end position="168"/>
    </location>
</feature>
<feature type="transmembrane region" description="Helical" evidence="1">
    <location>
        <begin position="81"/>
        <end position="98"/>
    </location>
</feature>
<dbReference type="Proteomes" id="UP001258181">
    <property type="component" value="Unassembled WGS sequence"/>
</dbReference>
<keyword evidence="3" id="KW-0378">Hydrolase</keyword>
<feature type="transmembrane region" description="Helical" evidence="1">
    <location>
        <begin position="118"/>
        <end position="140"/>
    </location>
</feature>
<comment type="caution">
    <text evidence="3">The sequence shown here is derived from an EMBL/GenBank/DDBJ whole genome shotgun (WGS) entry which is preliminary data.</text>
</comment>
<dbReference type="Gene3D" id="1.20.144.10">
    <property type="entry name" value="Phosphatidic acid phosphatase type 2/haloperoxidase"/>
    <property type="match status" value="2"/>
</dbReference>
<evidence type="ECO:0000313" key="3">
    <source>
        <dbReference type="EMBL" id="MDR7072490.1"/>
    </source>
</evidence>
<dbReference type="Pfam" id="PF01569">
    <property type="entry name" value="PAP2"/>
    <property type="match status" value="1"/>
</dbReference>
<evidence type="ECO:0000259" key="2">
    <source>
        <dbReference type="SMART" id="SM00014"/>
    </source>
</evidence>
<protein>
    <submittedName>
        <fullName evidence="3">Undecaprenyl-diphosphatase</fullName>
        <ecNumber evidence="3">3.6.1.27</ecNumber>
    </submittedName>
</protein>
<dbReference type="SMART" id="SM00014">
    <property type="entry name" value="acidPPc"/>
    <property type="match status" value="1"/>
</dbReference>
<feature type="transmembrane region" description="Helical" evidence="1">
    <location>
        <begin position="7"/>
        <end position="29"/>
    </location>
</feature>
<reference evidence="3 4" key="1">
    <citation type="submission" date="2023-07" db="EMBL/GenBank/DDBJ databases">
        <title>Sorghum-associated microbial communities from plants grown in Nebraska, USA.</title>
        <authorList>
            <person name="Schachtman D."/>
        </authorList>
    </citation>
    <scope>NUCLEOTIDE SEQUENCE [LARGE SCALE GENOMIC DNA]</scope>
    <source>
        <strain evidence="3 4">BE211</strain>
    </source>
</reference>
<dbReference type="InterPro" id="IPR000326">
    <property type="entry name" value="PAP2/HPO"/>
</dbReference>
<dbReference type="RefSeq" id="WP_310257783.1">
    <property type="nucleotide sequence ID" value="NZ_JAVDWA010000002.1"/>
</dbReference>
<name>A0ABU1TZ45_9BACL</name>
<dbReference type="PANTHER" id="PTHR14969">
    <property type="entry name" value="SPHINGOSINE-1-PHOSPHATE PHOSPHOHYDROLASE"/>
    <property type="match status" value="1"/>
</dbReference>
<evidence type="ECO:0000313" key="4">
    <source>
        <dbReference type="Proteomes" id="UP001258181"/>
    </source>
</evidence>
<gene>
    <name evidence="3" type="ORF">J2X07_001467</name>
</gene>
<organism evidence="3 4">
    <name type="scientific">Fictibacillus barbaricus</name>
    <dbReference type="NCBI Taxonomy" id="182136"/>
    <lineage>
        <taxon>Bacteria</taxon>
        <taxon>Bacillati</taxon>
        <taxon>Bacillota</taxon>
        <taxon>Bacilli</taxon>
        <taxon>Bacillales</taxon>
        <taxon>Fictibacillaceae</taxon>
        <taxon>Fictibacillus</taxon>
    </lineage>
</organism>
<dbReference type="EC" id="3.6.1.27" evidence="3"/>